<protein>
    <recommendedName>
        <fullName evidence="4">Lipoprotein</fullName>
    </recommendedName>
</protein>
<feature type="chain" id="PRO_5038564146" description="Lipoprotein" evidence="1">
    <location>
        <begin position="23"/>
        <end position="171"/>
    </location>
</feature>
<dbReference type="Proteomes" id="UP000823964">
    <property type="component" value="Unassembled WGS sequence"/>
</dbReference>
<evidence type="ECO:0000256" key="1">
    <source>
        <dbReference type="SAM" id="SignalP"/>
    </source>
</evidence>
<feature type="signal peptide" evidence="1">
    <location>
        <begin position="1"/>
        <end position="22"/>
    </location>
</feature>
<organism evidence="2 3">
    <name type="scientific">Candidatus Akkermansia intestinigallinarum</name>
    <dbReference type="NCBI Taxonomy" id="2838431"/>
    <lineage>
        <taxon>Bacteria</taxon>
        <taxon>Pseudomonadati</taxon>
        <taxon>Verrucomicrobiota</taxon>
        <taxon>Verrucomicrobiia</taxon>
        <taxon>Verrucomicrobiales</taxon>
        <taxon>Akkermansiaceae</taxon>
        <taxon>Akkermansia</taxon>
    </lineage>
</organism>
<reference evidence="2" key="2">
    <citation type="submission" date="2021-04" db="EMBL/GenBank/DDBJ databases">
        <authorList>
            <person name="Gilroy R."/>
        </authorList>
    </citation>
    <scope>NUCLEOTIDE SEQUENCE</scope>
    <source>
        <strain evidence="2">14975</strain>
    </source>
</reference>
<dbReference type="AlphaFoldDB" id="A0A9D1VCG7"/>
<comment type="caution">
    <text evidence="2">The sequence shown here is derived from an EMBL/GenBank/DDBJ whole genome shotgun (WGS) entry which is preliminary data.</text>
</comment>
<dbReference type="EMBL" id="DXFQ01000160">
    <property type="protein sequence ID" value="HIX20606.1"/>
    <property type="molecule type" value="Genomic_DNA"/>
</dbReference>
<evidence type="ECO:0000313" key="3">
    <source>
        <dbReference type="Proteomes" id="UP000823964"/>
    </source>
</evidence>
<name>A0A9D1VCG7_9BACT</name>
<sequence length="171" mass="18091">MKKLILMLACPAVLLCSCGNSAPSALKEDTEKVLSNYIEQNKAAALKELAVKAEAGEVADIEAFLAELMPALMQASRADGGAKEAEMTQLMVDWIVFGSERGSASCQVVLYLLKMQQNKGTGDSAMSAVTIPGDLDDLKSDASDAVKKLEAKQDCSKFEKEALGAGKMLGL</sequence>
<gene>
    <name evidence="2" type="ORF">H9862_08420</name>
</gene>
<proteinExistence type="predicted"/>
<evidence type="ECO:0008006" key="4">
    <source>
        <dbReference type="Google" id="ProtNLM"/>
    </source>
</evidence>
<accession>A0A9D1VCG7</accession>
<dbReference type="PROSITE" id="PS51257">
    <property type="entry name" value="PROKAR_LIPOPROTEIN"/>
    <property type="match status" value="1"/>
</dbReference>
<reference evidence="2" key="1">
    <citation type="journal article" date="2021" name="PeerJ">
        <title>Extensive microbial diversity within the chicken gut microbiome revealed by metagenomics and culture.</title>
        <authorList>
            <person name="Gilroy R."/>
            <person name="Ravi A."/>
            <person name="Getino M."/>
            <person name="Pursley I."/>
            <person name="Horton D.L."/>
            <person name="Alikhan N.F."/>
            <person name="Baker D."/>
            <person name="Gharbi K."/>
            <person name="Hall N."/>
            <person name="Watson M."/>
            <person name="Adriaenssens E.M."/>
            <person name="Foster-Nyarko E."/>
            <person name="Jarju S."/>
            <person name="Secka A."/>
            <person name="Antonio M."/>
            <person name="Oren A."/>
            <person name="Chaudhuri R.R."/>
            <person name="La Ragione R."/>
            <person name="Hildebrand F."/>
            <person name="Pallen M.J."/>
        </authorList>
    </citation>
    <scope>NUCLEOTIDE SEQUENCE</scope>
    <source>
        <strain evidence="2">14975</strain>
    </source>
</reference>
<evidence type="ECO:0000313" key="2">
    <source>
        <dbReference type="EMBL" id="HIX20606.1"/>
    </source>
</evidence>
<keyword evidence="1" id="KW-0732">Signal</keyword>